<organism evidence="4 5">
    <name type="scientific">Schizopora paradoxa</name>
    <dbReference type="NCBI Taxonomy" id="27342"/>
    <lineage>
        <taxon>Eukaryota</taxon>
        <taxon>Fungi</taxon>
        <taxon>Dikarya</taxon>
        <taxon>Basidiomycota</taxon>
        <taxon>Agaricomycotina</taxon>
        <taxon>Agaricomycetes</taxon>
        <taxon>Hymenochaetales</taxon>
        <taxon>Schizoporaceae</taxon>
        <taxon>Schizopora</taxon>
    </lineage>
</organism>
<protein>
    <submittedName>
        <fullName evidence="4">BRO1-domain-containing protein</fullName>
    </submittedName>
</protein>
<dbReference type="GO" id="GO:0005768">
    <property type="term" value="C:endosome"/>
    <property type="evidence" value="ECO:0007669"/>
    <property type="project" value="TreeGrafter"/>
</dbReference>
<keyword evidence="5" id="KW-1185">Reference proteome</keyword>
<comment type="similarity">
    <text evidence="1">Belongs to the palA/RIM20 family.</text>
</comment>
<dbReference type="InterPro" id="IPR025304">
    <property type="entry name" value="ALIX_V_dom"/>
</dbReference>
<evidence type="ECO:0000259" key="3">
    <source>
        <dbReference type="PROSITE" id="PS51180"/>
    </source>
</evidence>
<dbReference type="Proteomes" id="UP000053477">
    <property type="component" value="Unassembled WGS sequence"/>
</dbReference>
<dbReference type="SMART" id="SM01041">
    <property type="entry name" value="BRO1"/>
    <property type="match status" value="1"/>
</dbReference>
<proteinExistence type="inferred from homology"/>
<feature type="compositionally biased region" description="Polar residues" evidence="2">
    <location>
        <begin position="754"/>
        <end position="773"/>
    </location>
</feature>
<dbReference type="PANTHER" id="PTHR23030">
    <property type="entry name" value="PCD6 INTERACTING PROTEIN-RELATED"/>
    <property type="match status" value="1"/>
</dbReference>
<evidence type="ECO:0000313" key="5">
    <source>
        <dbReference type="Proteomes" id="UP000053477"/>
    </source>
</evidence>
<dbReference type="InParanoid" id="A0A0H2RZX4"/>
<reference evidence="4 5" key="1">
    <citation type="submission" date="2015-04" db="EMBL/GenBank/DDBJ databases">
        <title>Complete genome sequence of Schizopora paradoxa KUC8140, a cosmopolitan wood degrader in East Asia.</title>
        <authorList>
            <consortium name="DOE Joint Genome Institute"/>
            <person name="Min B."/>
            <person name="Park H."/>
            <person name="Jang Y."/>
            <person name="Kim J.-J."/>
            <person name="Kim K.H."/>
            <person name="Pangilinan J."/>
            <person name="Lipzen A."/>
            <person name="Riley R."/>
            <person name="Grigoriev I.V."/>
            <person name="Spatafora J.W."/>
            <person name="Choi I.-G."/>
        </authorList>
    </citation>
    <scope>NUCLEOTIDE SEQUENCE [LARGE SCALE GENOMIC DNA]</scope>
    <source>
        <strain evidence="4 5">KUC8140</strain>
    </source>
</reference>
<sequence length="826" mass="93400">MSNHLAIPTKETSSVPLKSLRNAIAAYIQNNYNDTHPDEFESDIKLWDNLREACISEGMHVSKIQTAIRYHAHLTFVLTKIPIDIDLEFSYASAFKTSSSWTTLSNLSYERAAILFNLAALYSQLALAEDRTHADGIKRASGFYQNAAGTLSYLISTALPPLLQSRGEKASPEELSEEFLRGLECLMLAQAQECAWQRAVIDRLKNGTIAKLSSKVASYYRMCANTIREGPGFVKQAFPQEWLAHVEIKQLHFEAAAQYRKSIDDLEANKYGHELARLLEAKSLAKRGYDIARKSYVAKPVINDIKSLLDMVETNINRAERDNDLIYHQLVPPIATIPAIQEAQMVQSAVPAGLKDPKAILGHEPVIFGELVGWGARVAVDIYRDRRESWLKEDVLDRVSALDLILDGTLQELSLPASLDALDRPVGLPPSLLRKIEEVRIEDGPSRIDGSFENVDLLVDRNKAVLDEAMDILDQEASEDEGLRKTYASRQQNLERPPSYKANIDLSGREARYRHMLEQAAASDETIRTKWSEWEEAITRLTWDESKIEAWVPSSTVPTRKGSSPVNSSTLTFARELRTLLDALEDNRQARSQLASRAQRLVDADDIRPRIMKEAAGFERWTSVEPAMFEDTLDEELSKFDTFKDGIEEGATVQNELLEQLKSKHEQFLQSRRGDQSIKERERALQSLDLAYHKYREITRNLDEGLKFYNDLHSILHKFRHACKEWARLRRDESRQLAQSLQSRDTDEDALTPKASTPSLRRSQSQSDSTASEQHFIDVAPPVLKTPLTLPPPSSDEWETLPPPTPRRSGTRNKLFTPARASRDGV</sequence>
<dbReference type="CDD" id="cd09241">
    <property type="entry name" value="BRO1_ScRim20-like"/>
    <property type="match status" value="1"/>
</dbReference>
<dbReference type="PANTHER" id="PTHR23030:SF39">
    <property type="entry name" value="PROGRAMMED CELL DEATH 6-INTERACTING PROTEIN"/>
    <property type="match status" value="1"/>
</dbReference>
<accession>A0A0H2RZX4</accession>
<dbReference type="Gene3D" id="1.20.140.50">
    <property type="entry name" value="alix/aip1 like domains"/>
    <property type="match status" value="1"/>
</dbReference>
<dbReference type="OrthoDB" id="64867at2759"/>
<gene>
    <name evidence="4" type="ORF">SCHPADRAFT_994496</name>
</gene>
<dbReference type="Gene3D" id="1.20.120.560">
    <property type="entry name" value="alix/aip1 in complex with the ypdl late domain"/>
    <property type="match status" value="1"/>
</dbReference>
<dbReference type="Pfam" id="PF13949">
    <property type="entry name" value="ALIX_LYPXL_bnd"/>
    <property type="match status" value="1"/>
</dbReference>
<dbReference type="PROSITE" id="PS51180">
    <property type="entry name" value="BRO1"/>
    <property type="match status" value="1"/>
</dbReference>
<dbReference type="Pfam" id="PF03097">
    <property type="entry name" value="BRO1"/>
    <property type="match status" value="1"/>
</dbReference>
<evidence type="ECO:0000313" key="4">
    <source>
        <dbReference type="EMBL" id="KLO17172.1"/>
    </source>
</evidence>
<dbReference type="InterPro" id="IPR004328">
    <property type="entry name" value="BRO1_dom"/>
</dbReference>
<dbReference type="AlphaFoldDB" id="A0A0H2RZX4"/>
<evidence type="ECO:0000256" key="2">
    <source>
        <dbReference type="SAM" id="MobiDB-lite"/>
    </source>
</evidence>
<feature type="domain" description="BRO1" evidence="3">
    <location>
        <begin position="3"/>
        <end position="406"/>
    </location>
</feature>
<name>A0A0H2RZX4_9AGAM</name>
<evidence type="ECO:0000256" key="1">
    <source>
        <dbReference type="ARBA" id="ARBA00038154"/>
    </source>
</evidence>
<feature type="region of interest" description="Disordered" evidence="2">
    <location>
        <begin position="737"/>
        <end position="826"/>
    </location>
</feature>
<dbReference type="Gene3D" id="1.25.40.280">
    <property type="entry name" value="alix/aip1 like domains"/>
    <property type="match status" value="1"/>
</dbReference>
<dbReference type="InterPro" id="IPR038499">
    <property type="entry name" value="BRO1_sf"/>
</dbReference>
<dbReference type="STRING" id="27342.A0A0H2RZX4"/>
<dbReference type="EMBL" id="KQ085907">
    <property type="protein sequence ID" value="KLO17172.1"/>
    <property type="molecule type" value="Genomic_DNA"/>
</dbReference>